<accession>A0A2X3UGN9</accession>
<keyword evidence="1" id="KW-0732">Signal</keyword>
<dbReference type="Proteomes" id="UP000249634">
    <property type="component" value="Chromosome 1"/>
</dbReference>
<gene>
    <name evidence="2" type="ORF">NCTC12958_00275</name>
</gene>
<organism evidence="2 3">
    <name type="scientific">Streptococcus thermophilus</name>
    <dbReference type="NCBI Taxonomy" id="1308"/>
    <lineage>
        <taxon>Bacteria</taxon>
        <taxon>Bacillati</taxon>
        <taxon>Bacillota</taxon>
        <taxon>Bacilli</taxon>
        <taxon>Lactobacillales</taxon>
        <taxon>Streptococcaceae</taxon>
        <taxon>Streptococcus</taxon>
    </lineage>
</organism>
<sequence length="71" mass="7819">MIKKRNFKSIVAVGVIALASATLLAACGSKSTSSKDEINWYTPTEILPLDISKKFRSLIIHLQCWSQLVSP</sequence>
<protein>
    <submittedName>
        <fullName evidence="2">Dipeptide/oligopeptide ABC transporter substrate binding protein, truncated</fullName>
    </submittedName>
</protein>
<name>A0A2X3UGN9_STRTR</name>
<dbReference type="EMBL" id="LS483339">
    <property type="protein sequence ID" value="SQF24105.1"/>
    <property type="molecule type" value="Genomic_DNA"/>
</dbReference>
<dbReference type="PROSITE" id="PS51257">
    <property type="entry name" value="PROKAR_LIPOPROTEIN"/>
    <property type="match status" value="1"/>
</dbReference>
<evidence type="ECO:0000313" key="3">
    <source>
        <dbReference type="Proteomes" id="UP000249634"/>
    </source>
</evidence>
<dbReference type="AlphaFoldDB" id="A0A2X3UGN9"/>
<feature type="chain" id="PRO_5039076196" evidence="1">
    <location>
        <begin position="26"/>
        <end position="71"/>
    </location>
</feature>
<feature type="signal peptide" evidence="1">
    <location>
        <begin position="1"/>
        <end position="25"/>
    </location>
</feature>
<proteinExistence type="predicted"/>
<evidence type="ECO:0000256" key="1">
    <source>
        <dbReference type="SAM" id="SignalP"/>
    </source>
</evidence>
<reference evidence="2 3" key="1">
    <citation type="submission" date="2018-06" db="EMBL/GenBank/DDBJ databases">
        <authorList>
            <consortium name="Pathogen Informatics"/>
            <person name="Doyle S."/>
        </authorList>
    </citation>
    <scope>NUCLEOTIDE SEQUENCE [LARGE SCALE GENOMIC DNA]</scope>
    <source>
        <strain evidence="2 3">NCTC12958</strain>
    </source>
</reference>
<evidence type="ECO:0000313" key="2">
    <source>
        <dbReference type="EMBL" id="SQF24105.1"/>
    </source>
</evidence>